<evidence type="ECO:0000313" key="2">
    <source>
        <dbReference type="EMBL" id="GAA0166922.1"/>
    </source>
</evidence>
<protein>
    <submittedName>
        <fullName evidence="2">Uncharacterized protein</fullName>
    </submittedName>
</protein>
<dbReference type="AlphaFoldDB" id="A0AAV3QVB1"/>
<reference evidence="2 3" key="1">
    <citation type="submission" date="2024-01" db="EMBL/GenBank/DDBJ databases">
        <title>The complete chloroplast genome sequence of Lithospermum erythrorhizon: insights into the phylogenetic relationship among Boraginaceae species and the maternal lineages of purple gromwells.</title>
        <authorList>
            <person name="Okada T."/>
            <person name="Watanabe K."/>
        </authorList>
    </citation>
    <scope>NUCLEOTIDE SEQUENCE [LARGE SCALE GENOMIC DNA]</scope>
</reference>
<evidence type="ECO:0000256" key="1">
    <source>
        <dbReference type="SAM" id="MobiDB-lite"/>
    </source>
</evidence>
<organism evidence="2 3">
    <name type="scientific">Lithospermum erythrorhizon</name>
    <name type="common">Purple gromwell</name>
    <name type="synonym">Lithospermum officinale var. erythrorhizon</name>
    <dbReference type="NCBI Taxonomy" id="34254"/>
    <lineage>
        <taxon>Eukaryota</taxon>
        <taxon>Viridiplantae</taxon>
        <taxon>Streptophyta</taxon>
        <taxon>Embryophyta</taxon>
        <taxon>Tracheophyta</taxon>
        <taxon>Spermatophyta</taxon>
        <taxon>Magnoliopsida</taxon>
        <taxon>eudicotyledons</taxon>
        <taxon>Gunneridae</taxon>
        <taxon>Pentapetalae</taxon>
        <taxon>asterids</taxon>
        <taxon>lamiids</taxon>
        <taxon>Boraginales</taxon>
        <taxon>Boraginaceae</taxon>
        <taxon>Boraginoideae</taxon>
        <taxon>Lithospermeae</taxon>
        <taxon>Lithospermum</taxon>
    </lineage>
</organism>
<proteinExistence type="predicted"/>
<feature type="region of interest" description="Disordered" evidence="1">
    <location>
        <begin position="80"/>
        <end position="110"/>
    </location>
</feature>
<keyword evidence="3" id="KW-1185">Reference proteome</keyword>
<evidence type="ECO:0000313" key="3">
    <source>
        <dbReference type="Proteomes" id="UP001454036"/>
    </source>
</evidence>
<dbReference type="Proteomes" id="UP001454036">
    <property type="component" value="Unassembled WGS sequence"/>
</dbReference>
<comment type="caution">
    <text evidence="2">The sequence shown here is derived from an EMBL/GenBank/DDBJ whole genome shotgun (WGS) entry which is preliminary data.</text>
</comment>
<gene>
    <name evidence="2" type="ORF">LIER_21972</name>
</gene>
<dbReference type="EMBL" id="BAABME010005903">
    <property type="protein sequence ID" value="GAA0166922.1"/>
    <property type="molecule type" value="Genomic_DNA"/>
</dbReference>
<accession>A0AAV3QVB1</accession>
<name>A0AAV3QVB1_LITER</name>
<sequence>MNANGIDNRPPGDDALNLNNLVAGRNDDALLNPQEPIHIGSRKMSLEVGSSHPQEMAGLITGLTRQIVHSIKEELRERLPQLRGDTPTISSSIREETYTHTPPVRMNDYT</sequence>